<proteinExistence type="predicted"/>
<name>A0ABN9QSG1_9DINO</name>
<evidence type="ECO:0000313" key="1">
    <source>
        <dbReference type="EMBL" id="CAK0809148.1"/>
    </source>
</evidence>
<keyword evidence="2" id="KW-1185">Reference proteome</keyword>
<dbReference type="EMBL" id="CAUYUJ010004324">
    <property type="protein sequence ID" value="CAK0809148.1"/>
    <property type="molecule type" value="Genomic_DNA"/>
</dbReference>
<protein>
    <submittedName>
        <fullName evidence="1">Uncharacterized protein</fullName>
    </submittedName>
</protein>
<comment type="caution">
    <text evidence="1">The sequence shown here is derived from an EMBL/GenBank/DDBJ whole genome shotgun (WGS) entry which is preliminary data.</text>
</comment>
<organism evidence="1 2">
    <name type="scientific">Prorocentrum cordatum</name>
    <dbReference type="NCBI Taxonomy" id="2364126"/>
    <lineage>
        <taxon>Eukaryota</taxon>
        <taxon>Sar</taxon>
        <taxon>Alveolata</taxon>
        <taxon>Dinophyceae</taxon>
        <taxon>Prorocentrales</taxon>
        <taxon>Prorocentraceae</taxon>
        <taxon>Prorocentrum</taxon>
    </lineage>
</organism>
<dbReference type="Proteomes" id="UP001189429">
    <property type="component" value="Unassembled WGS sequence"/>
</dbReference>
<accession>A0ABN9QSG1</accession>
<gene>
    <name evidence="1" type="ORF">PCOR1329_LOCUS14469</name>
</gene>
<sequence>MKVLGHNLKKKSFLEASRACELAGEYEWVDWLEDEAAKVGYELDDLPNSLVGGDMY</sequence>
<reference evidence="1" key="1">
    <citation type="submission" date="2023-10" db="EMBL/GenBank/DDBJ databases">
        <authorList>
            <person name="Chen Y."/>
            <person name="Shah S."/>
            <person name="Dougan E. K."/>
            <person name="Thang M."/>
            <person name="Chan C."/>
        </authorList>
    </citation>
    <scope>NUCLEOTIDE SEQUENCE [LARGE SCALE GENOMIC DNA]</scope>
</reference>
<evidence type="ECO:0000313" key="2">
    <source>
        <dbReference type="Proteomes" id="UP001189429"/>
    </source>
</evidence>